<dbReference type="PANTHER" id="PTHR38102">
    <property type="entry name" value="PERIPLASMIC CHAPERONE SPY"/>
    <property type="match status" value="1"/>
</dbReference>
<feature type="compositionally biased region" description="Basic and acidic residues" evidence="5">
    <location>
        <begin position="127"/>
        <end position="158"/>
    </location>
</feature>
<feature type="compositionally biased region" description="Basic and acidic residues" evidence="5">
    <location>
        <begin position="55"/>
        <end position="77"/>
    </location>
</feature>
<sequence length="158" mass="18011">MRKLIIGGITAALLASSLTGVAIAHERGEYRDRMASKLGLSEEQQTQMKALWDEQREARQEMRGEMRDHKGGLKDLDPTSDTYQADVQKLIEQTQAQVAERIQQRADMHAKMAEILTPEQMQQFQEMRAERGGKHGGEHRKGDFKGHHGERGERDCDR</sequence>
<dbReference type="InterPro" id="IPR052211">
    <property type="entry name" value="Cpx_auxiliary_protein"/>
</dbReference>
<evidence type="ECO:0000256" key="2">
    <source>
        <dbReference type="ARBA" id="ARBA00008441"/>
    </source>
</evidence>
<keyword evidence="4" id="KW-0574">Periplasm</keyword>
<comment type="caution">
    <text evidence="7">The sequence shown here is derived from an EMBL/GenBank/DDBJ whole genome shotgun (WGS) entry which is preliminary data.</text>
</comment>
<gene>
    <name evidence="7" type="ORF">CLV83_3098</name>
</gene>
<keyword evidence="8" id="KW-1185">Reference proteome</keyword>
<organism evidence="7 8">
    <name type="scientific">Marinobacterium mangrovicola</name>
    <dbReference type="NCBI Taxonomy" id="1476959"/>
    <lineage>
        <taxon>Bacteria</taxon>
        <taxon>Pseudomonadati</taxon>
        <taxon>Pseudomonadota</taxon>
        <taxon>Gammaproteobacteria</taxon>
        <taxon>Oceanospirillales</taxon>
        <taxon>Oceanospirillaceae</taxon>
        <taxon>Marinobacterium</taxon>
    </lineage>
</organism>
<accession>A0A4R1GE24</accession>
<feature type="signal peptide" evidence="6">
    <location>
        <begin position="1"/>
        <end position="24"/>
    </location>
</feature>
<keyword evidence="3 6" id="KW-0732">Signal</keyword>
<dbReference type="InterPro" id="IPR012899">
    <property type="entry name" value="LTXXQ"/>
</dbReference>
<feature type="region of interest" description="Disordered" evidence="5">
    <location>
        <begin position="55"/>
        <end position="80"/>
    </location>
</feature>
<reference evidence="7 8" key="1">
    <citation type="submission" date="2019-03" db="EMBL/GenBank/DDBJ databases">
        <title>Genomic Encyclopedia of Archaeal and Bacterial Type Strains, Phase II (KMG-II): from individual species to whole genera.</title>
        <authorList>
            <person name="Goeker M."/>
        </authorList>
    </citation>
    <scope>NUCLEOTIDE SEQUENCE [LARGE SCALE GENOMIC DNA]</scope>
    <source>
        <strain evidence="7 8">DSM 27697</strain>
    </source>
</reference>
<evidence type="ECO:0000313" key="7">
    <source>
        <dbReference type="EMBL" id="TCK06148.1"/>
    </source>
</evidence>
<dbReference type="AlphaFoldDB" id="A0A4R1GE24"/>
<evidence type="ECO:0000256" key="5">
    <source>
        <dbReference type="SAM" id="MobiDB-lite"/>
    </source>
</evidence>
<dbReference type="Gene3D" id="1.20.120.1490">
    <property type="match status" value="1"/>
</dbReference>
<dbReference type="PANTHER" id="PTHR38102:SF1">
    <property type="entry name" value="PERIPLASMIC CHAPERONE SPY"/>
    <property type="match status" value="1"/>
</dbReference>
<evidence type="ECO:0000256" key="4">
    <source>
        <dbReference type="ARBA" id="ARBA00022764"/>
    </source>
</evidence>
<protein>
    <submittedName>
        <fullName evidence="7">LTXXQ motif family protein</fullName>
    </submittedName>
</protein>
<dbReference type="RefSeq" id="WP_132294164.1">
    <property type="nucleotide sequence ID" value="NZ_SMFU01000009.1"/>
</dbReference>
<dbReference type="OrthoDB" id="6120054at2"/>
<dbReference type="EMBL" id="SMFU01000009">
    <property type="protein sequence ID" value="TCK06148.1"/>
    <property type="molecule type" value="Genomic_DNA"/>
</dbReference>
<dbReference type="GO" id="GO:0051082">
    <property type="term" value="F:unfolded protein binding"/>
    <property type="evidence" value="ECO:0007669"/>
    <property type="project" value="TreeGrafter"/>
</dbReference>
<evidence type="ECO:0000256" key="1">
    <source>
        <dbReference type="ARBA" id="ARBA00004418"/>
    </source>
</evidence>
<evidence type="ECO:0000256" key="3">
    <source>
        <dbReference type="ARBA" id="ARBA00022729"/>
    </source>
</evidence>
<proteinExistence type="inferred from homology"/>
<feature type="chain" id="PRO_5020532763" evidence="6">
    <location>
        <begin position="25"/>
        <end position="158"/>
    </location>
</feature>
<comment type="subcellular location">
    <subcellularLocation>
        <location evidence="1">Periplasm</location>
    </subcellularLocation>
</comment>
<feature type="region of interest" description="Disordered" evidence="5">
    <location>
        <begin position="121"/>
        <end position="158"/>
    </location>
</feature>
<dbReference type="Pfam" id="PF07813">
    <property type="entry name" value="LTXXQ"/>
    <property type="match status" value="1"/>
</dbReference>
<name>A0A4R1GE24_9GAMM</name>
<dbReference type="CDD" id="cd09916">
    <property type="entry name" value="CpxP_like"/>
    <property type="match status" value="1"/>
</dbReference>
<dbReference type="GO" id="GO:0030288">
    <property type="term" value="C:outer membrane-bounded periplasmic space"/>
    <property type="evidence" value="ECO:0007669"/>
    <property type="project" value="TreeGrafter"/>
</dbReference>
<evidence type="ECO:0000313" key="8">
    <source>
        <dbReference type="Proteomes" id="UP000294546"/>
    </source>
</evidence>
<evidence type="ECO:0000256" key="6">
    <source>
        <dbReference type="SAM" id="SignalP"/>
    </source>
</evidence>
<comment type="similarity">
    <text evidence="2">Belongs to the CpxP/Spy family.</text>
</comment>
<dbReference type="Proteomes" id="UP000294546">
    <property type="component" value="Unassembled WGS sequence"/>
</dbReference>